<dbReference type="Proteomes" id="UP001153069">
    <property type="component" value="Unassembled WGS sequence"/>
</dbReference>
<feature type="region of interest" description="Disordered" evidence="2">
    <location>
        <begin position="691"/>
        <end position="725"/>
    </location>
</feature>
<feature type="zinc finger region" description="C3H1-type" evidence="1">
    <location>
        <begin position="629"/>
        <end position="659"/>
    </location>
</feature>
<accession>A0A9N8HI02</accession>
<protein>
    <recommendedName>
        <fullName evidence="3">C3H1-type domain-containing protein</fullName>
    </recommendedName>
</protein>
<proteinExistence type="predicted"/>
<keyword evidence="5" id="KW-1185">Reference proteome</keyword>
<keyword evidence="1" id="KW-0479">Metal-binding</keyword>
<evidence type="ECO:0000256" key="2">
    <source>
        <dbReference type="SAM" id="MobiDB-lite"/>
    </source>
</evidence>
<feature type="region of interest" description="Disordered" evidence="2">
    <location>
        <begin position="1"/>
        <end position="50"/>
    </location>
</feature>
<sequence length="725" mass="80369">MRPPSAKSLPLKKRKKKRDPEKLPSSLPITHQQKEVDKKKKKKAQTIATATARDPSNTTLLTRHSIHNNLVTAMVDDSFCPLPAELAMTKTRYPVGCRVLFVESRKSPLKMAGNDNKIRGIRSGTVVQVGFDSTGEFCYQVRVTNQQSKQHCQQTEVALLVPSGNVLFAPRTPVWVSLGQSRNDNSSKGKGRVIGCFHSEGEDDILTGIRYTVLVANKTGRPTLHSNILPRQLLFRGTLEGQASTIGSPQNQNQEQQQDLCSTKGDVMQADPLPLATPVPYRHESVPSLENRVQPEQHKKKEYGNYAALAGAGSNELHSSPCQPSPIKEEVQSVVHSVQTNSREYARQSRQHTPAPVVAEGTDPHITEEALDSMPSCRGHSNVGSSVPIQTSRQSVTLSTTLGQQAQYNIEAHNAVLEEDLGEGGDEARESLVLAAAARPSSTTASKKPRQFEAASKGIPLRQLLQAFSYPPNPSSSGSSINPRAKQKKGKEVHNHLPNPFSRIVRGDEHNFTRLKLRVERGEIAQLPKDFCLQYHLCGHCHDHCSNAISHCRLSQVEANHVEKSLLPAMSPDGPIKSVGNKRSTPRIRPVLNCQENMFLKLRRSKRHFFKRVVKYTSGLSQKGEFPLDYPKGLCFHYHLQGNCRRGIFCRHHFSHRDLTPEEARNLEKVLLPITSPSGLILIEEQTPAAAPQINALPGRKRPSPDETIEQTTKKPKRVSWASTD</sequence>
<feature type="region of interest" description="Disordered" evidence="2">
    <location>
        <begin position="468"/>
        <end position="504"/>
    </location>
</feature>
<dbReference type="EMBL" id="CAICTM010000593">
    <property type="protein sequence ID" value="CAB9513477.1"/>
    <property type="molecule type" value="Genomic_DNA"/>
</dbReference>
<dbReference type="AlphaFoldDB" id="A0A9N8HI02"/>
<dbReference type="InterPro" id="IPR000571">
    <property type="entry name" value="Znf_CCCH"/>
</dbReference>
<dbReference type="GO" id="GO:0008270">
    <property type="term" value="F:zinc ion binding"/>
    <property type="evidence" value="ECO:0007669"/>
    <property type="project" value="UniProtKB-KW"/>
</dbReference>
<name>A0A9N8HI02_9STRA</name>
<organism evidence="4 5">
    <name type="scientific">Seminavis robusta</name>
    <dbReference type="NCBI Taxonomy" id="568900"/>
    <lineage>
        <taxon>Eukaryota</taxon>
        <taxon>Sar</taxon>
        <taxon>Stramenopiles</taxon>
        <taxon>Ochrophyta</taxon>
        <taxon>Bacillariophyta</taxon>
        <taxon>Bacillariophyceae</taxon>
        <taxon>Bacillariophycidae</taxon>
        <taxon>Naviculales</taxon>
        <taxon>Naviculaceae</taxon>
        <taxon>Seminavis</taxon>
    </lineage>
</organism>
<gene>
    <name evidence="4" type="ORF">SEMRO_594_G172410.1</name>
</gene>
<comment type="caution">
    <text evidence="4">The sequence shown here is derived from an EMBL/GenBank/DDBJ whole genome shotgun (WGS) entry which is preliminary data.</text>
</comment>
<evidence type="ECO:0000259" key="3">
    <source>
        <dbReference type="PROSITE" id="PS50103"/>
    </source>
</evidence>
<evidence type="ECO:0000313" key="4">
    <source>
        <dbReference type="EMBL" id="CAB9513477.1"/>
    </source>
</evidence>
<feature type="domain" description="C3H1-type" evidence="3">
    <location>
        <begin position="629"/>
        <end position="659"/>
    </location>
</feature>
<feature type="region of interest" description="Disordered" evidence="2">
    <location>
        <begin position="268"/>
        <end position="299"/>
    </location>
</feature>
<reference evidence="4" key="1">
    <citation type="submission" date="2020-06" db="EMBL/GenBank/DDBJ databases">
        <authorList>
            <consortium name="Plant Systems Biology data submission"/>
        </authorList>
    </citation>
    <scope>NUCLEOTIDE SEQUENCE</scope>
    <source>
        <strain evidence="4">D6</strain>
    </source>
</reference>
<keyword evidence="1" id="KW-0863">Zinc-finger</keyword>
<evidence type="ECO:0000313" key="5">
    <source>
        <dbReference type="Proteomes" id="UP001153069"/>
    </source>
</evidence>
<keyword evidence="1" id="KW-0862">Zinc</keyword>
<evidence type="ECO:0000256" key="1">
    <source>
        <dbReference type="PROSITE-ProRule" id="PRU00723"/>
    </source>
</evidence>
<dbReference type="PROSITE" id="PS50103">
    <property type="entry name" value="ZF_C3H1"/>
    <property type="match status" value="1"/>
</dbReference>